<evidence type="ECO:0000313" key="2">
    <source>
        <dbReference type="WBParaSite" id="SMTH1_43320.1"/>
    </source>
</evidence>
<proteinExistence type="predicted"/>
<dbReference type="AlphaFoldDB" id="A0AA85BDA1"/>
<accession>A0AA85BDA1</accession>
<dbReference type="WBParaSite" id="SMTH1_43320.1">
    <property type="protein sequence ID" value="SMTH1_43320.1"/>
    <property type="gene ID" value="SMTH1_43320"/>
</dbReference>
<reference evidence="2" key="1">
    <citation type="submission" date="2023-11" db="UniProtKB">
        <authorList>
            <consortium name="WormBaseParasite"/>
        </authorList>
    </citation>
    <scope>IDENTIFICATION</scope>
</reference>
<sequence>MHENLAIVSSLGDPYGPNIKAFNPKSTEPEGLLVYSIISKNRSNTESSGDFTGFGFTIETVNIPQHSKDKSGSRTNYGILIGAPFDSSTKQYNPNHGRVYIKGLEKMSFLDIP</sequence>
<dbReference type="Proteomes" id="UP000050791">
    <property type="component" value="Unassembled WGS sequence"/>
</dbReference>
<protein>
    <submittedName>
        <fullName evidence="2">Uncharacterized protein</fullName>
    </submittedName>
</protein>
<name>A0AA85BDA1_9TREM</name>
<organism evidence="1 2">
    <name type="scientific">Schistosoma mattheei</name>
    <dbReference type="NCBI Taxonomy" id="31246"/>
    <lineage>
        <taxon>Eukaryota</taxon>
        <taxon>Metazoa</taxon>
        <taxon>Spiralia</taxon>
        <taxon>Lophotrochozoa</taxon>
        <taxon>Platyhelminthes</taxon>
        <taxon>Trematoda</taxon>
        <taxon>Digenea</taxon>
        <taxon>Strigeidida</taxon>
        <taxon>Schistosomatoidea</taxon>
        <taxon>Schistosomatidae</taxon>
        <taxon>Schistosoma</taxon>
    </lineage>
</organism>
<evidence type="ECO:0000313" key="1">
    <source>
        <dbReference type="Proteomes" id="UP000050791"/>
    </source>
</evidence>